<dbReference type="AlphaFoldDB" id="A0AAV2EVK7"/>
<organism evidence="1 2">
    <name type="scientific">Linum trigynum</name>
    <dbReference type="NCBI Taxonomy" id="586398"/>
    <lineage>
        <taxon>Eukaryota</taxon>
        <taxon>Viridiplantae</taxon>
        <taxon>Streptophyta</taxon>
        <taxon>Embryophyta</taxon>
        <taxon>Tracheophyta</taxon>
        <taxon>Spermatophyta</taxon>
        <taxon>Magnoliopsida</taxon>
        <taxon>eudicotyledons</taxon>
        <taxon>Gunneridae</taxon>
        <taxon>Pentapetalae</taxon>
        <taxon>rosids</taxon>
        <taxon>fabids</taxon>
        <taxon>Malpighiales</taxon>
        <taxon>Linaceae</taxon>
        <taxon>Linum</taxon>
    </lineage>
</organism>
<evidence type="ECO:0000313" key="2">
    <source>
        <dbReference type="Proteomes" id="UP001497516"/>
    </source>
</evidence>
<proteinExistence type="predicted"/>
<gene>
    <name evidence="1" type="ORF">LTRI10_LOCUS30813</name>
</gene>
<reference evidence="1 2" key="1">
    <citation type="submission" date="2024-04" db="EMBL/GenBank/DDBJ databases">
        <authorList>
            <person name="Fracassetti M."/>
        </authorList>
    </citation>
    <scope>NUCLEOTIDE SEQUENCE [LARGE SCALE GENOMIC DNA]</scope>
</reference>
<dbReference type="Proteomes" id="UP001497516">
    <property type="component" value="Chromosome 5"/>
</dbReference>
<evidence type="ECO:0000313" key="1">
    <source>
        <dbReference type="EMBL" id="CAL1390000.1"/>
    </source>
</evidence>
<sequence length="136" mass="16319">MEFQATGPLWSQVMEAFVYWYLAGTIVVIQKKDIATFQQGSQENFWQAWERFGVLIRRTLNHGYSDDRLNEIFHNGLQENFREMIERRYPIEFRYVDLEQAKELCNHIEQVEALLDRELAIQSQIREFGKELKKLT</sequence>
<keyword evidence="2" id="KW-1185">Reference proteome</keyword>
<name>A0AAV2EVK7_9ROSI</name>
<protein>
    <submittedName>
        <fullName evidence="1">Uncharacterized protein</fullName>
    </submittedName>
</protein>
<dbReference type="EMBL" id="OZ034818">
    <property type="protein sequence ID" value="CAL1390000.1"/>
    <property type="molecule type" value="Genomic_DNA"/>
</dbReference>
<accession>A0AAV2EVK7</accession>